<keyword evidence="4 6" id="KW-0975">Bacterial flagellum</keyword>
<keyword evidence="7" id="KW-0282">Flagellum</keyword>
<keyword evidence="8" id="KW-1185">Reference proteome</keyword>
<keyword evidence="7" id="KW-0969">Cilium</keyword>
<dbReference type="RefSeq" id="WP_216518081.1">
    <property type="nucleotide sequence ID" value="NZ_JAHLPM010000004.1"/>
</dbReference>
<dbReference type="NCBIfam" id="TIGR01396">
    <property type="entry name" value="FlgB"/>
    <property type="match status" value="1"/>
</dbReference>
<keyword evidence="7" id="KW-0966">Cell projection</keyword>
<evidence type="ECO:0000256" key="5">
    <source>
        <dbReference type="ARBA" id="ARBA00024934"/>
    </source>
</evidence>
<accession>A0ABS6E477</accession>
<sequence>MLKGIYNNVDFFSKALNGTWERNKAIVHNMANENTPNYKRTVVTFEDQLRQFMTEDRVSLKTTNEKHIGKGIDEYSPKVMVDKSTSYRFDGNNVNIETETADLAKNTIMYDALIRQVINEFDKIKNVISEGSK</sequence>
<protein>
    <recommendedName>
        <fullName evidence="3 6">Flagellar basal body rod protein FlgB</fullName>
    </recommendedName>
</protein>
<dbReference type="Proteomes" id="UP000749471">
    <property type="component" value="Unassembled WGS sequence"/>
</dbReference>
<comment type="similarity">
    <text evidence="2 6">Belongs to the flagella basal body rod proteins family.</text>
</comment>
<comment type="function">
    <text evidence="5 6">Structural component of flagellum, the bacterial motility apparatus. Part of the rod structure of flagellar basal body.</text>
</comment>
<dbReference type="EMBL" id="JAHLPM010000004">
    <property type="protein sequence ID" value="MBU5437715.1"/>
    <property type="molecule type" value="Genomic_DNA"/>
</dbReference>
<evidence type="ECO:0000313" key="7">
    <source>
        <dbReference type="EMBL" id="MBU5437715.1"/>
    </source>
</evidence>
<dbReference type="InterPro" id="IPR006300">
    <property type="entry name" value="FlgB"/>
</dbReference>
<evidence type="ECO:0000256" key="2">
    <source>
        <dbReference type="ARBA" id="ARBA00009677"/>
    </source>
</evidence>
<comment type="caution">
    <text evidence="7">The sequence shown here is derived from an EMBL/GenBank/DDBJ whole genome shotgun (WGS) entry which is preliminary data.</text>
</comment>
<organism evidence="7 8">
    <name type="scientific">Tissierella simiarum</name>
    <dbReference type="NCBI Taxonomy" id="2841534"/>
    <lineage>
        <taxon>Bacteria</taxon>
        <taxon>Bacillati</taxon>
        <taxon>Bacillota</taxon>
        <taxon>Tissierellia</taxon>
        <taxon>Tissierellales</taxon>
        <taxon>Tissierellaceae</taxon>
        <taxon>Tissierella</taxon>
    </lineage>
</organism>
<gene>
    <name evidence="7" type="primary">flgB</name>
    <name evidence="7" type="ORF">KQI42_06835</name>
</gene>
<evidence type="ECO:0000256" key="4">
    <source>
        <dbReference type="ARBA" id="ARBA00023143"/>
    </source>
</evidence>
<comment type="subunit">
    <text evidence="6">The basal body constitutes a major portion of the flagellar organelle and consists of a number of rings mounted on a central rod.</text>
</comment>
<proteinExistence type="inferred from homology"/>
<evidence type="ECO:0000256" key="6">
    <source>
        <dbReference type="PIRNR" id="PIRNR002889"/>
    </source>
</evidence>
<evidence type="ECO:0000313" key="8">
    <source>
        <dbReference type="Proteomes" id="UP000749471"/>
    </source>
</evidence>
<name>A0ABS6E477_9FIRM</name>
<comment type="subcellular location">
    <subcellularLocation>
        <location evidence="1 6">Bacterial flagellum basal body</location>
    </subcellularLocation>
</comment>
<reference evidence="7 8" key="1">
    <citation type="submission" date="2021-06" db="EMBL/GenBank/DDBJ databases">
        <authorList>
            <person name="Sun Q."/>
            <person name="Li D."/>
        </authorList>
    </citation>
    <scope>NUCLEOTIDE SEQUENCE [LARGE SCALE GENOMIC DNA]</scope>
    <source>
        <strain evidence="7 8">MSJ-40</strain>
    </source>
</reference>
<evidence type="ECO:0000256" key="1">
    <source>
        <dbReference type="ARBA" id="ARBA00004117"/>
    </source>
</evidence>
<evidence type="ECO:0000256" key="3">
    <source>
        <dbReference type="ARBA" id="ARBA00014376"/>
    </source>
</evidence>
<dbReference type="PIRSF" id="PIRSF002889">
    <property type="entry name" value="Rod_FlgB"/>
    <property type="match status" value="1"/>
</dbReference>